<organism evidence="1 2">
    <name type="scientific">Maribacter caenipelagi</name>
    <dbReference type="NCBI Taxonomy" id="1447781"/>
    <lineage>
        <taxon>Bacteria</taxon>
        <taxon>Pseudomonadati</taxon>
        <taxon>Bacteroidota</taxon>
        <taxon>Flavobacteriia</taxon>
        <taxon>Flavobacteriales</taxon>
        <taxon>Flavobacteriaceae</taxon>
        <taxon>Maribacter</taxon>
    </lineage>
</organism>
<evidence type="ECO:0000313" key="2">
    <source>
        <dbReference type="Proteomes" id="UP000295274"/>
    </source>
</evidence>
<keyword evidence="2" id="KW-1185">Reference proteome</keyword>
<gene>
    <name evidence="1" type="ORF">DFQ03_2869</name>
</gene>
<accession>A0A4R7D1Y8</accession>
<proteinExistence type="predicted"/>
<dbReference type="RefSeq" id="WP_133673785.1">
    <property type="nucleotide sequence ID" value="NZ_SNZW01000016.1"/>
</dbReference>
<dbReference type="EMBL" id="SNZW01000016">
    <property type="protein sequence ID" value="TDS13575.1"/>
    <property type="molecule type" value="Genomic_DNA"/>
</dbReference>
<evidence type="ECO:0000313" key="1">
    <source>
        <dbReference type="EMBL" id="TDS13575.1"/>
    </source>
</evidence>
<name>A0A4R7D1Y8_9FLAO</name>
<sequence>MATRKLYFTSIIIGLFFNNHIICQNLNLDDSPFNIEFIRTKNNSNFAHRTEHRTSSEAKFINVRIRLTSKNGKKAEFDPNPISFILDDSKKRIRPTNFDYPIAHLNSSMNRVLMEYDKDIVSLAGYVYDPKIIDTFENYTYKDYENVTHSYKWGRSKNAKKIKYYYEIRGFKKRKANLIFLVPRGIKKASLYYGCQKVKDITFR</sequence>
<comment type="caution">
    <text evidence="1">The sequence shown here is derived from an EMBL/GenBank/DDBJ whole genome shotgun (WGS) entry which is preliminary data.</text>
</comment>
<dbReference type="Proteomes" id="UP000295274">
    <property type="component" value="Unassembled WGS sequence"/>
</dbReference>
<dbReference type="OrthoDB" id="1426087at2"/>
<protein>
    <submittedName>
        <fullName evidence="1">Uncharacterized protein</fullName>
    </submittedName>
</protein>
<reference evidence="1 2" key="1">
    <citation type="submission" date="2019-03" db="EMBL/GenBank/DDBJ databases">
        <title>Genomic Encyclopedia of Type Strains, Phase III (KMG-III): the genomes of soil and plant-associated and newly described type strains.</title>
        <authorList>
            <person name="Whitman W."/>
        </authorList>
    </citation>
    <scope>NUCLEOTIDE SEQUENCE [LARGE SCALE GENOMIC DNA]</scope>
    <source>
        <strain evidence="1 2">CECT 8455</strain>
    </source>
</reference>
<dbReference type="AlphaFoldDB" id="A0A4R7D1Y8"/>